<evidence type="ECO:0000256" key="2">
    <source>
        <dbReference type="SAM" id="MobiDB-lite"/>
    </source>
</evidence>
<evidence type="ECO:0000259" key="3">
    <source>
        <dbReference type="Pfam" id="PF01266"/>
    </source>
</evidence>
<protein>
    <recommendedName>
        <fullName evidence="3">FAD dependent oxidoreductase domain-containing protein</fullName>
    </recommendedName>
</protein>
<dbReference type="RefSeq" id="WP_344667602.1">
    <property type="nucleotide sequence ID" value="NZ_BAAAQN010000026.1"/>
</dbReference>
<dbReference type="Gene3D" id="3.30.9.10">
    <property type="entry name" value="D-Amino Acid Oxidase, subunit A, domain 2"/>
    <property type="match status" value="1"/>
</dbReference>
<sequence>MSTRICVVGGGLAGALLAWRLASGGGGGGGGTGGGTAAGAVTVELLTGRPGTADATAASRGLVRAFETDPAHAAAARASLAELLADPVLREWAGYRRLGSTYVLADGPPDPAQFAALLSGAPGAVHLVTAADLAAAGWHGLPEQAVAVVEEEAGCLDPDWLRRSAIADLAGRRGVAVVAEPLQGLRVRPDGVRVEGRSGSWGSRGSRDFDAVVIAAGPWTPALLHSCGLPAEGLTTKAIQYTVVPTRGPRPTAFVDETTGLFGRPVPGGLLVGLPTESWGVDPDVPKAEPELGREALRLAAYRFPALRVAGPGATTVSADCYATSTGLRLAPVPGTGGRVHTFSGGSGGSAKTALAASAQAADDLRR</sequence>
<gene>
    <name evidence="4" type="ORF">GCM10009839_44970</name>
</gene>
<feature type="compositionally biased region" description="Low complexity" evidence="2">
    <location>
        <begin position="350"/>
        <end position="367"/>
    </location>
</feature>
<evidence type="ECO:0000313" key="5">
    <source>
        <dbReference type="Proteomes" id="UP001500751"/>
    </source>
</evidence>
<dbReference type="EMBL" id="BAAAQN010000026">
    <property type="protein sequence ID" value="GAA2038428.1"/>
    <property type="molecule type" value="Genomic_DNA"/>
</dbReference>
<dbReference type="InterPro" id="IPR036188">
    <property type="entry name" value="FAD/NAD-bd_sf"/>
</dbReference>
<evidence type="ECO:0000256" key="1">
    <source>
        <dbReference type="ARBA" id="ARBA00023002"/>
    </source>
</evidence>
<reference evidence="5" key="1">
    <citation type="journal article" date="2019" name="Int. J. Syst. Evol. Microbiol.">
        <title>The Global Catalogue of Microorganisms (GCM) 10K type strain sequencing project: providing services to taxonomists for standard genome sequencing and annotation.</title>
        <authorList>
            <consortium name="The Broad Institute Genomics Platform"/>
            <consortium name="The Broad Institute Genome Sequencing Center for Infectious Disease"/>
            <person name="Wu L."/>
            <person name="Ma J."/>
        </authorList>
    </citation>
    <scope>NUCLEOTIDE SEQUENCE [LARGE SCALE GENOMIC DNA]</scope>
    <source>
        <strain evidence="5">JCM 16014</strain>
    </source>
</reference>
<dbReference type="InterPro" id="IPR006076">
    <property type="entry name" value="FAD-dep_OxRdtase"/>
</dbReference>
<accession>A0ABP5G1D2</accession>
<evidence type="ECO:0000313" key="4">
    <source>
        <dbReference type="EMBL" id="GAA2038428.1"/>
    </source>
</evidence>
<feature type="domain" description="FAD dependent oxidoreductase" evidence="3">
    <location>
        <begin position="4"/>
        <end position="357"/>
    </location>
</feature>
<dbReference type="PANTHER" id="PTHR13847">
    <property type="entry name" value="SARCOSINE DEHYDROGENASE-RELATED"/>
    <property type="match status" value="1"/>
</dbReference>
<dbReference type="Proteomes" id="UP001500751">
    <property type="component" value="Unassembled WGS sequence"/>
</dbReference>
<dbReference type="PANTHER" id="PTHR13847:SF289">
    <property type="entry name" value="GLYCINE OXIDASE"/>
    <property type="match status" value="1"/>
</dbReference>
<dbReference type="Gene3D" id="3.50.50.60">
    <property type="entry name" value="FAD/NAD(P)-binding domain"/>
    <property type="match status" value="1"/>
</dbReference>
<dbReference type="SUPFAM" id="SSF51905">
    <property type="entry name" value="FAD/NAD(P)-binding domain"/>
    <property type="match status" value="1"/>
</dbReference>
<keyword evidence="5" id="KW-1185">Reference proteome</keyword>
<dbReference type="Pfam" id="PF01266">
    <property type="entry name" value="DAO"/>
    <property type="match status" value="1"/>
</dbReference>
<keyword evidence="1" id="KW-0560">Oxidoreductase</keyword>
<proteinExistence type="predicted"/>
<comment type="caution">
    <text evidence="4">The sequence shown here is derived from an EMBL/GenBank/DDBJ whole genome shotgun (WGS) entry which is preliminary data.</text>
</comment>
<organism evidence="4 5">
    <name type="scientific">Catenulispora yoronensis</name>
    <dbReference type="NCBI Taxonomy" id="450799"/>
    <lineage>
        <taxon>Bacteria</taxon>
        <taxon>Bacillati</taxon>
        <taxon>Actinomycetota</taxon>
        <taxon>Actinomycetes</taxon>
        <taxon>Catenulisporales</taxon>
        <taxon>Catenulisporaceae</taxon>
        <taxon>Catenulispora</taxon>
    </lineage>
</organism>
<name>A0ABP5G1D2_9ACTN</name>
<feature type="region of interest" description="Disordered" evidence="2">
    <location>
        <begin position="342"/>
        <end position="367"/>
    </location>
</feature>